<dbReference type="EMBL" id="NBNE01003051">
    <property type="protein sequence ID" value="OWZ08707.1"/>
    <property type="molecule type" value="Genomic_DNA"/>
</dbReference>
<sequence length="140" mass="15696">MNLHLLIIALLTALFTCAVATVDHDKIETFPRPEPVTVSEKTAVKFKLQLYPSKSVCVSFPAVNAAGEVPGGLKGSNGNDACENAPKGPQVYGRAGWYKDRWAIIYVWYFPKDFSWIGFRKSRHEWQSAVVCRLQIYLSC</sequence>
<dbReference type="Proteomes" id="UP000198211">
    <property type="component" value="Unassembled WGS sequence"/>
</dbReference>
<accession>A0A225VV78</accession>
<keyword evidence="3" id="KW-0964">Secreted</keyword>
<feature type="chain" id="PRO_5012963029" description="Necrosis inducing protein NPP1" evidence="5">
    <location>
        <begin position="21"/>
        <end position="140"/>
    </location>
</feature>
<keyword evidence="7" id="KW-1185">Reference proteome</keyword>
<comment type="subcellular location">
    <subcellularLocation>
        <location evidence="1">Secreted</location>
    </subcellularLocation>
</comment>
<dbReference type="STRING" id="4795.A0A225VV78"/>
<feature type="signal peptide" evidence="5">
    <location>
        <begin position="1"/>
        <end position="20"/>
    </location>
</feature>
<evidence type="ECO:0000313" key="7">
    <source>
        <dbReference type="Proteomes" id="UP000198211"/>
    </source>
</evidence>
<dbReference type="Pfam" id="PF05630">
    <property type="entry name" value="NPP1"/>
    <property type="match status" value="1"/>
</dbReference>
<evidence type="ECO:0008006" key="8">
    <source>
        <dbReference type="Google" id="ProtNLM"/>
    </source>
</evidence>
<evidence type="ECO:0000256" key="5">
    <source>
        <dbReference type="SAM" id="SignalP"/>
    </source>
</evidence>
<dbReference type="PANTHER" id="PTHR33657">
    <property type="entry name" value="DOMAIN PROTEIN, PUTATIVE (AFU_ORTHOLOGUE AFUA_5G00600)-RELATED"/>
    <property type="match status" value="1"/>
</dbReference>
<evidence type="ECO:0000313" key="6">
    <source>
        <dbReference type="EMBL" id="OWZ08707.1"/>
    </source>
</evidence>
<name>A0A225VV78_9STRA</name>
<keyword evidence="4" id="KW-0843">Virulence</keyword>
<dbReference type="PANTHER" id="PTHR33657:SF8">
    <property type="entry name" value="DOMAIN PROTEIN, PUTATIVE (AFU_ORTHOLOGUE AFUA_5G00600)-RELATED"/>
    <property type="match status" value="1"/>
</dbReference>
<evidence type="ECO:0000256" key="2">
    <source>
        <dbReference type="ARBA" id="ARBA00009520"/>
    </source>
</evidence>
<comment type="similarity">
    <text evidence="2">Belongs to the Necrosis inducing protein (NPP1) family.</text>
</comment>
<evidence type="ECO:0000256" key="1">
    <source>
        <dbReference type="ARBA" id="ARBA00004613"/>
    </source>
</evidence>
<dbReference type="GO" id="GO:0005576">
    <property type="term" value="C:extracellular region"/>
    <property type="evidence" value="ECO:0007669"/>
    <property type="project" value="UniProtKB-SubCell"/>
</dbReference>
<evidence type="ECO:0000256" key="4">
    <source>
        <dbReference type="ARBA" id="ARBA00023026"/>
    </source>
</evidence>
<organism evidence="6 7">
    <name type="scientific">Phytophthora megakarya</name>
    <dbReference type="NCBI Taxonomy" id="4795"/>
    <lineage>
        <taxon>Eukaryota</taxon>
        <taxon>Sar</taxon>
        <taxon>Stramenopiles</taxon>
        <taxon>Oomycota</taxon>
        <taxon>Peronosporomycetes</taxon>
        <taxon>Peronosporales</taxon>
        <taxon>Peronosporaceae</taxon>
        <taxon>Phytophthora</taxon>
    </lineage>
</organism>
<reference evidence="7" key="1">
    <citation type="submission" date="2017-03" db="EMBL/GenBank/DDBJ databases">
        <title>Phytopthora megakarya and P. palmivora, two closely related causual agents of cacao black pod achieved similar genome size and gene model numbers by different mechanisms.</title>
        <authorList>
            <person name="Ali S."/>
            <person name="Shao J."/>
            <person name="Larry D.J."/>
            <person name="Kronmiller B."/>
            <person name="Shen D."/>
            <person name="Strem M.D."/>
            <person name="Melnick R.L."/>
            <person name="Guiltinan M.J."/>
            <person name="Tyler B.M."/>
            <person name="Meinhardt L.W."/>
            <person name="Bailey B.A."/>
        </authorList>
    </citation>
    <scope>NUCLEOTIDE SEQUENCE [LARGE SCALE GENOMIC DNA]</scope>
    <source>
        <strain evidence="7">zdho120</strain>
    </source>
</reference>
<proteinExistence type="inferred from homology"/>
<gene>
    <name evidence="6" type="ORF">PHMEG_00018709</name>
</gene>
<dbReference type="InterPro" id="IPR008701">
    <property type="entry name" value="NPP1"/>
</dbReference>
<dbReference type="OrthoDB" id="94835at2759"/>
<dbReference type="AlphaFoldDB" id="A0A225VV78"/>
<evidence type="ECO:0000256" key="3">
    <source>
        <dbReference type="ARBA" id="ARBA00022525"/>
    </source>
</evidence>
<protein>
    <recommendedName>
        <fullName evidence="8">Necrosis inducing protein NPP1</fullName>
    </recommendedName>
</protein>
<comment type="caution">
    <text evidence="6">The sequence shown here is derived from an EMBL/GenBank/DDBJ whole genome shotgun (WGS) entry which is preliminary data.</text>
</comment>
<keyword evidence="5" id="KW-0732">Signal</keyword>